<feature type="signal peptide" evidence="9">
    <location>
        <begin position="1"/>
        <end position="20"/>
    </location>
</feature>
<dbReference type="InterPro" id="IPR012913">
    <property type="entry name" value="OS9-like_dom"/>
</dbReference>
<dbReference type="GO" id="GO:0030246">
    <property type="term" value="F:carbohydrate binding"/>
    <property type="evidence" value="ECO:0007669"/>
    <property type="project" value="UniProtKB-UniRule"/>
</dbReference>
<keyword evidence="12" id="KW-1185">Reference proteome</keyword>
<gene>
    <name evidence="11" type="primary">NDAI0A05510</name>
    <name evidence="11" type="ordered locus">NDAI_0A05510</name>
</gene>
<evidence type="ECO:0000256" key="9">
    <source>
        <dbReference type="SAM" id="SignalP"/>
    </source>
</evidence>
<protein>
    <recommendedName>
        <fullName evidence="7">Endoplasmic reticulum lectin</fullName>
    </recommendedName>
    <alternativeName>
        <fullName evidence="7">Protein OS-9</fullName>
    </alternativeName>
    <alternativeName>
        <fullName evidence="7">Protein OS-9 homolog</fullName>
    </alternativeName>
</protein>
<evidence type="ECO:0000313" key="12">
    <source>
        <dbReference type="Proteomes" id="UP000000689"/>
    </source>
</evidence>
<evidence type="ECO:0000256" key="6">
    <source>
        <dbReference type="ARBA" id="ARBA00023157"/>
    </source>
</evidence>
<dbReference type="STRING" id="1071378.G0W4G8"/>
<accession>G0W4G8</accession>
<dbReference type="Pfam" id="PF17880">
    <property type="entry name" value="Yos9_DD"/>
    <property type="match status" value="1"/>
</dbReference>
<evidence type="ECO:0000256" key="3">
    <source>
        <dbReference type="ARBA" id="ARBA00022729"/>
    </source>
</evidence>
<keyword evidence="5 7" id="KW-0256">Endoplasmic reticulum</keyword>
<dbReference type="AlphaFoldDB" id="G0W4G8"/>
<feature type="compositionally biased region" description="Basic and acidic residues" evidence="8">
    <location>
        <begin position="672"/>
        <end position="681"/>
    </location>
</feature>
<evidence type="ECO:0000256" key="2">
    <source>
        <dbReference type="ARBA" id="ARBA00009918"/>
    </source>
</evidence>
<evidence type="ECO:0000313" key="11">
    <source>
        <dbReference type="EMBL" id="CCD22706.1"/>
    </source>
</evidence>
<feature type="compositionally biased region" description="Polar residues" evidence="8">
    <location>
        <begin position="758"/>
        <end position="767"/>
    </location>
</feature>
<evidence type="ECO:0000256" key="5">
    <source>
        <dbReference type="ARBA" id="ARBA00022824"/>
    </source>
</evidence>
<dbReference type="InterPro" id="IPR041039">
    <property type="entry name" value="Yos9_DD"/>
</dbReference>
<dbReference type="InterPro" id="IPR009011">
    <property type="entry name" value="Man6P_isomerase_rcpt-bd_dom_sf"/>
</dbReference>
<keyword evidence="6" id="KW-1015">Disulfide bond</keyword>
<dbReference type="CDD" id="cd11745">
    <property type="entry name" value="Yos9_DD"/>
    <property type="match status" value="1"/>
</dbReference>
<dbReference type="GO" id="GO:0030970">
    <property type="term" value="P:retrograde protein transport, ER to cytosol"/>
    <property type="evidence" value="ECO:0007669"/>
    <property type="project" value="TreeGrafter"/>
</dbReference>
<feature type="chain" id="PRO_5003411158" description="Endoplasmic reticulum lectin" evidence="9">
    <location>
        <begin position="21"/>
        <end position="849"/>
    </location>
</feature>
<dbReference type="RefSeq" id="XP_003667949.1">
    <property type="nucleotide sequence ID" value="XM_003667901.1"/>
</dbReference>
<feature type="compositionally biased region" description="Basic and acidic residues" evidence="8">
    <location>
        <begin position="789"/>
        <end position="817"/>
    </location>
</feature>
<evidence type="ECO:0000256" key="8">
    <source>
        <dbReference type="SAM" id="MobiDB-lite"/>
    </source>
</evidence>
<comment type="function">
    <text evidence="7">Lectin involved in the quality control of the secretory pathway. As a member of the endoplasmic reticulum-associated degradation lumenal (ERAD-L) surveillance system, targets misfolded endoplasmic reticulum lumenal glycoproteins for degradation.</text>
</comment>
<comment type="subcellular location">
    <subcellularLocation>
        <location evidence="1 7">Endoplasmic reticulum membrane</location>
        <topology evidence="1 7">Peripheral membrane protein</topology>
        <orientation evidence="1 7">Lumenal side</orientation>
    </subcellularLocation>
</comment>
<keyword evidence="4 7" id="KW-0430">Lectin</keyword>
<dbReference type="InterPro" id="IPR044865">
    <property type="entry name" value="MRH_dom"/>
</dbReference>
<dbReference type="GeneID" id="11494056"/>
<dbReference type="Proteomes" id="UP000000689">
    <property type="component" value="Chromosome 1"/>
</dbReference>
<dbReference type="Gene3D" id="3.10.310.60">
    <property type="match status" value="1"/>
</dbReference>
<dbReference type="OrthoDB" id="448954at2759"/>
<dbReference type="PANTHER" id="PTHR15414">
    <property type="entry name" value="OS-9-RELATED"/>
    <property type="match status" value="1"/>
</dbReference>
<dbReference type="KEGG" id="ndi:NDAI_0A05510"/>
<evidence type="ECO:0000259" key="10">
    <source>
        <dbReference type="PROSITE" id="PS51914"/>
    </source>
</evidence>
<keyword evidence="7" id="KW-0472">Membrane</keyword>
<dbReference type="PROSITE" id="PS51914">
    <property type="entry name" value="MRH"/>
    <property type="match status" value="1"/>
</dbReference>
<evidence type="ECO:0000256" key="1">
    <source>
        <dbReference type="ARBA" id="ARBA00004367"/>
    </source>
</evidence>
<comment type="similarity">
    <text evidence="2 7">Belongs to the OS-9 family.</text>
</comment>
<proteinExistence type="inferred from homology"/>
<evidence type="ECO:0000256" key="4">
    <source>
        <dbReference type="ARBA" id="ARBA00022734"/>
    </source>
</evidence>
<dbReference type="GO" id="GO:0005788">
    <property type="term" value="C:endoplasmic reticulum lumen"/>
    <property type="evidence" value="ECO:0007669"/>
    <property type="project" value="UniProtKB-UniRule"/>
</dbReference>
<dbReference type="GO" id="GO:0030968">
    <property type="term" value="P:endoplasmic reticulum unfolded protein response"/>
    <property type="evidence" value="ECO:0007669"/>
    <property type="project" value="UniProtKB-UniRule"/>
</dbReference>
<feature type="compositionally biased region" description="Polar residues" evidence="8">
    <location>
        <begin position="529"/>
        <end position="572"/>
    </location>
</feature>
<feature type="compositionally biased region" description="Basic and acidic residues" evidence="8">
    <location>
        <begin position="646"/>
        <end position="663"/>
    </location>
</feature>
<dbReference type="eggNOG" id="KOG3394">
    <property type="taxonomic scope" value="Eukaryota"/>
</dbReference>
<feature type="compositionally biased region" description="Acidic residues" evidence="8">
    <location>
        <begin position="700"/>
        <end position="714"/>
    </location>
</feature>
<dbReference type="GO" id="GO:0005789">
    <property type="term" value="C:endoplasmic reticulum membrane"/>
    <property type="evidence" value="ECO:0007669"/>
    <property type="project" value="UniProtKB-SubCell"/>
</dbReference>
<keyword evidence="3 9" id="KW-0732">Signal</keyword>
<feature type="region of interest" description="Disordered" evidence="8">
    <location>
        <begin position="529"/>
        <end position="849"/>
    </location>
</feature>
<feature type="domain" description="MRH" evidence="10">
    <location>
        <begin position="67"/>
        <end position="227"/>
    </location>
</feature>
<evidence type="ECO:0000256" key="7">
    <source>
        <dbReference type="RuleBase" id="RU369099"/>
    </source>
</evidence>
<dbReference type="OMA" id="KHETIRP"/>
<dbReference type="HOGENOM" id="CLU_335884_0_0_1"/>
<dbReference type="InterPro" id="IPR045149">
    <property type="entry name" value="OS-9-like"/>
</dbReference>
<reference evidence="11 12" key="1">
    <citation type="journal article" date="2011" name="Proc. Natl. Acad. Sci. U.S.A.">
        <title>Evolutionary erosion of yeast sex chromosomes by mating-type switching accidents.</title>
        <authorList>
            <person name="Gordon J.L."/>
            <person name="Armisen D."/>
            <person name="Proux-Wera E."/>
            <person name="Oheigeartaigh S.S."/>
            <person name="Byrne K.P."/>
            <person name="Wolfe K.H."/>
        </authorList>
    </citation>
    <scope>NUCLEOTIDE SEQUENCE [LARGE SCALE GENOMIC DNA]</scope>
    <source>
        <strain evidence="12">ATCC 10597 / BCRC 20456 / CBS 421 / NBRC 0211 / NRRL Y-12639</strain>
    </source>
</reference>
<feature type="compositionally biased region" description="Basic and acidic residues" evidence="8">
    <location>
        <begin position="744"/>
        <end position="757"/>
    </location>
</feature>
<dbReference type="PANTHER" id="PTHR15414:SF0">
    <property type="entry name" value="ENDOPLASMIC RETICULUM LECTIN 1"/>
    <property type="match status" value="1"/>
</dbReference>
<name>G0W4G8_NAUDC</name>
<dbReference type="EMBL" id="HE580267">
    <property type="protein sequence ID" value="CCD22706.1"/>
    <property type="molecule type" value="Genomic_DNA"/>
</dbReference>
<dbReference type="Gene3D" id="2.70.130.10">
    <property type="entry name" value="Mannose-6-phosphate receptor binding domain"/>
    <property type="match status" value="1"/>
</dbReference>
<feature type="compositionally biased region" description="Polar residues" evidence="8">
    <location>
        <begin position="840"/>
        <end position="849"/>
    </location>
</feature>
<sequence length="849" mass="95216">MWFRSLLLTSIILPIRFVVALLPPVDDPNALKKYNINYVTPQFWDENIANNKSLLDNGSILEVGNDMKCLVSNVTKLSTLEKLRSDQNKYETTLISTLNQGVNIINKALDGHCVGFRNGFWTYQFCPKKEFSQFHEGNTDSSMIYVLGKPKKNLLKRDFTLLYNDFGYYVNEVVGSGDICDLTGTPRLIEIEYVCGSAVGPATIQWVRETATCQYEAQISVPELCGLELLSLTEDKSSGTAITCIHPSSEETAKHNLADLVTYFDPIFLGQSIYLLAPNGKNHEKKANLMYTEQLNDPSIWDSPTEVLYKAFTIAFSRVITLGLLHFPDGSKLENGDTFSWIAEIVDITGKPLSKIKVSTKHDGSMELLIYKDLPLLDVGNFEYYSKEKKLKSTLSPNDGKYLLDMKDFYGEIPLELNDAQGSLQELLGQMEGFKLAIVNPETGQHREVDSSFLYEELNDGEILAMIPEVDTHPEGDIAKSVEDNKHLADQNNVDISIEQTDAVNDELHSEENPKNNVDLSNEDVAQDNEQPTYDSANDTNLAKESQSEGSVSNEPGSYTDTNMENPNIQEENSTEESKTGDGTTAIEEIDDEPTTSIIEVKDSENGDPAAFEIAEETNQEDTTERQGNMGDNKHSEEIQTSSEIETPKNDEEVDREIVHNGKDAQNSDENFIPKENHQEFGNDEDIQNLQAPQNLAEVGTEEQDFDNQQDENIPEAHSEADEQQPETLNDYMVEETISPDPIVEDHKDLETQEGKESSNLSIQNTNYDDEERLQANEMTEEQQTGSTEQKEEKNEAKTLQDIPRGEGKQAAHHLEGIVESSSNFEKRDTDEIEVEEGNEATQISHDEL</sequence>
<dbReference type="Pfam" id="PF07915">
    <property type="entry name" value="PRKCSH"/>
    <property type="match status" value="1"/>
</dbReference>
<organism evidence="11 12">
    <name type="scientific">Naumovozyma dairenensis (strain ATCC 10597 / BCRC 20456 / CBS 421 / NBRC 0211 / NRRL Y-12639)</name>
    <name type="common">Saccharomyces dairenensis</name>
    <dbReference type="NCBI Taxonomy" id="1071378"/>
    <lineage>
        <taxon>Eukaryota</taxon>
        <taxon>Fungi</taxon>
        <taxon>Dikarya</taxon>
        <taxon>Ascomycota</taxon>
        <taxon>Saccharomycotina</taxon>
        <taxon>Saccharomycetes</taxon>
        <taxon>Saccharomycetales</taxon>
        <taxon>Saccharomycetaceae</taxon>
        <taxon>Naumovozyma</taxon>
    </lineage>
</organism>